<dbReference type="PROSITE" id="PS00518">
    <property type="entry name" value="ZF_RING_1"/>
    <property type="match status" value="1"/>
</dbReference>
<dbReference type="GO" id="GO:0005634">
    <property type="term" value="C:nucleus"/>
    <property type="evidence" value="ECO:0007669"/>
    <property type="project" value="UniProtKB-SubCell"/>
</dbReference>
<evidence type="ECO:0000313" key="18">
    <source>
        <dbReference type="Proteomes" id="UP000193648"/>
    </source>
</evidence>
<keyword evidence="8 14" id="KW-0833">Ubl conjugation pathway</keyword>
<dbReference type="Proteomes" id="UP000193648">
    <property type="component" value="Unassembled WGS sequence"/>
</dbReference>
<keyword evidence="7 13" id="KW-0863">Zinc-finger</keyword>
<feature type="domain" description="RING-type" evidence="16">
    <location>
        <begin position="136"/>
        <end position="175"/>
    </location>
</feature>
<keyword evidence="6 14" id="KW-0479">Metal-binding</keyword>
<evidence type="ECO:0000259" key="16">
    <source>
        <dbReference type="PROSITE" id="PS50089"/>
    </source>
</evidence>
<keyword evidence="12 14" id="KW-0539">Nucleus</keyword>
<feature type="coiled-coil region" evidence="15">
    <location>
        <begin position="9"/>
        <end position="117"/>
    </location>
</feature>
<keyword evidence="10 14" id="KW-0156">Chromatin regulator</keyword>
<comment type="catalytic activity">
    <reaction evidence="1 14">
        <text>S-ubiquitinyl-[E2 ubiquitin-conjugating enzyme]-L-cysteine + [acceptor protein]-L-lysine = [E2 ubiquitin-conjugating enzyme]-L-cysteine + N(6)-ubiquitinyl-[acceptor protein]-L-lysine.</text>
        <dbReference type="EC" id="2.3.2.27"/>
    </reaction>
</comment>
<accession>A0A1Y2G656</accession>
<dbReference type="AlphaFoldDB" id="A0A1Y2G656"/>
<sequence length="188" mass="22181">MTAVMKRQSDMQLDQIRKLEEREKNLNMQMATLEREQTLLNSSVALHKTKLQEYTQQNAGFKEKYARQEERLNELQNMIKERTEAYENEAHARRRLAEETEAMKRKLEEQAKVESSSGENSEAAKQAARYLKLLKCPACDLNFKSHVILRCMHVFCKPCMDNQLEFRQRKCPTCRENFGAKDVKEIYL</sequence>
<reference evidence="17 18" key="1">
    <citation type="submission" date="2016-07" db="EMBL/GenBank/DDBJ databases">
        <title>Pervasive Adenine N6-methylation of Active Genes in Fungi.</title>
        <authorList>
            <consortium name="DOE Joint Genome Institute"/>
            <person name="Mondo S.J."/>
            <person name="Dannebaum R.O."/>
            <person name="Kuo R.C."/>
            <person name="Labutti K."/>
            <person name="Haridas S."/>
            <person name="Kuo A."/>
            <person name="Salamov A."/>
            <person name="Ahrendt S.R."/>
            <person name="Lipzen A."/>
            <person name="Sullivan W."/>
            <person name="Andreopoulos W.B."/>
            <person name="Clum A."/>
            <person name="Lindquist E."/>
            <person name="Daum C."/>
            <person name="Ramamoorthy G.K."/>
            <person name="Gryganskyi A."/>
            <person name="Culley D."/>
            <person name="Magnuson J.K."/>
            <person name="James T.Y."/>
            <person name="O'Malley M.A."/>
            <person name="Stajich J.E."/>
            <person name="Spatafora J.W."/>
            <person name="Visel A."/>
            <person name="Grigoriev I.V."/>
        </authorList>
    </citation>
    <scope>NUCLEOTIDE SEQUENCE [LARGE SCALE GENOMIC DNA]</scope>
    <source>
        <strain evidence="17 18">NRRL 3116</strain>
    </source>
</reference>
<evidence type="ECO:0000256" key="2">
    <source>
        <dbReference type="ARBA" id="ARBA00004123"/>
    </source>
</evidence>
<keyword evidence="18" id="KW-1185">Reference proteome</keyword>
<dbReference type="UniPathway" id="UPA00143"/>
<evidence type="ECO:0000256" key="10">
    <source>
        <dbReference type="ARBA" id="ARBA00022853"/>
    </source>
</evidence>
<evidence type="ECO:0000256" key="15">
    <source>
        <dbReference type="SAM" id="Coils"/>
    </source>
</evidence>
<dbReference type="RefSeq" id="XP_021875590.1">
    <property type="nucleotide sequence ID" value="XM_022021189.1"/>
</dbReference>
<dbReference type="PROSITE" id="PS50089">
    <property type="entry name" value="ZF_RING_2"/>
    <property type="match status" value="1"/>
</dbReference>
<dbReference type="GO" id="GO:0033503">
    <property type="term" value="C:HULC complex"/>
    <property type="evidence" value="ECO:0007669"/>
    <property type="project" value="TreeGrafter"/>
</dbReference>
<dbReference type="GeneID" id="33563033"/>
<protein>
    <recommendedName>
        <fullName evidence="14">E3 ubiquitin protein ligase</fullName>
        <ecNumber evidence="14">2.3.2.27</ecNumber>
    </recommendedName>
</protein>
<evidence type="ECO:0000256" key="1">
    <source>
        <dbReference type="ARBA" id="ARBA00000900"/>
    </source>
</evidence>
<dbReference type="STRING" id="64571.A0A1Y2G656"/>
<dbReference type="GO" id="GO:0016567">
    <property type="term" value="P:protein ubiquitination"/>
    <property type="evidence" value="ECO:0007669"/>
    <property type="project" value="UniProtKB-UniRule"/>
</dbReference>
<dbReference type="EC" id="2.3.2.27" evidence="14"/>
<name>A0A1Y2G656_9FUNG</name>
<evidence type="ECO:0000256" key="11">
    <source>
        <dbReference type="ARBA" id="ARBA00023054"/>
    </source>
</evidence>
<gene>
    <name evidence="17" type="ORF">BCR41DRAFT_314766</name>
</gene>
<dbReference type="PANTHER" id="PTHR23163:SF0">
    <property type="entry name" value="E3 UBIQUITIN-PROTEIN LIGASE BRE1"/>
    <property type="match status" value="1"/>
</dbReference>
<organism evidence="17 18">
    <name type="scientific">Lobosporangium transversale</name>
    <dbReference type="NCBI Taxonomy" id="64571"/>
    <lineage>
        <taxon>Eukaryota</taxon>
        <taxon>Fungi</taxon>
        <taxon>Fungi incertae sedis</taxon>
        <taxon>Mucoromycota</taxon>
        <taxon>Mortierellomycotina</taxon>
        <taxon>Mortierellomycetes</taxon>
        <taxon>Mortierellales</taxon>
        <taxon>Mortierellaceae</taxon>
        <taxon>Lobosporangium</taxon>
    </lineage>
</organism>
<comment type="subcellular location">
    <subcellularLocation>
        <location evidence="2 14">Nucleus</location>
    </subcellularLocation>
</comment>
<evidence type="ECO:0000256" key="8">
    <source>
        <dbReference type="ARBA" id="ARBA00022786"/>
    </source>
</evidence>
<keyword evidence="5 14" id="KW-0808">Transferase</keyword>
<dbReference type="InParanoid" id="A0A1Y2G656"/>
<keyword evidence="9 14" id="KW-0862">Zinc</keyword>
<evidence type="ECO:0000256" key="9">
    <source>
        <dbReference type="ARBA" id="ARBA00022833"/>
    </source>
</evidence>
<dbReference type="CDD" id="cd16499">
    <property type="entry name" value="RING-HC_Bre1-like"/>
    <property type="match status" value="1"/>
</dbReference>
<evidence type="ECO:0000256" key="13">
    <source>
        <dbReference type="PROSITE-ProRule" id="PRU00175"/>
    </source>
</evidence>
<dbReference type="GO" id="GO:0008270">
    <property type="term" value="F:zinc ion binding"/>
    <property type="evidence" value="ECO:0007669"/>
    <property type="project" value="UniProtKB-KW"/>
</dbReference>
<evidence type="ECO:0000256" key="5">
    <source>
        <dbReference type="ARBA" id="ARBA00022679"/>
    </source>
</evidence>
<dbReference type="EMBL" id="MCFF01000075">
    <property type="protein sequence ID" value="ORY97044.1"/>
    <property type="molecule type" value="Genomic_DNA"/>
</dbReference>
<dbReference type="InterPro" id="IPR013083">
    <property type="entry name" value="Znf_RING/FYVE/PHD"/>
</dbReference>
<evidence type="ECO:0000256" key="4">
    <source>
        <dbReference type="ARBA" id="ARBA00005555"/>
    </source>
</evidence>
<dbReference type="PANTHER" id="PTHR23163">
    <property type="entry name" value="RING FINGER PROTEIN-RELATED"/>
    <property type="match status" value="1"/>
</dbReference>
<dbReference type="OrthoDB" id="10266039at2759"/>
<keyword evidence="11 14" id="KW-0175">Coiled coil</keyword>
<evidence type="ECO:0000256" key="7">
    <source>
        <dbReference type="ARBA" id="ARBA00022771"/>
    </source>
</evidence>
<dbReference type="InterPro" id="IPR017907">
    <property type="entry name" value="Znf_RING_CS"/>
</dbReference>
<evidence type="ECO:0000256" key="14">
    <source>
        <dbReference type="RuleBase" id="RU365038"/>
    </source>
</evidence>
<dbReference type="InterPro" id="IPR013956">
    <property type="entry name" value="E3_ubiquit_lig_Bre1"/>
</dbReference>
<dbReference type="Gene3D" id="3.30.40.10">
    <property type="entry name" value="Zinc/RING finger domain, C3HC4 (zinc finger)"/>
    <property type="match status" value="1"/>
</dbReference>
<proteinExistence type="inferred from homology"/>
<comment type="caution">
    <text evidence="17">The sequence shown here is derived from an EMBL/GenBank/DDBJ whole genome shotgun (WGS) entry which is preliminary data.</text>
</comment>
<comment type="similarity">
    <text evidence="4 14">Belongs to the BRE1 family.</text>
</comment>
<dbReference type="SUPFAM" id="SSF57850">
    <property type="entry name" value="RING/U-box"/>
    <property type="match status" value="1"/>
</dbReference>
<evidence type="ECO:0000256" key="6">
    <source>
        <dbReference type="ARBA" id="ARBA00022723"/>
    </source>
</evidence>
<comment type="pathway">
    <text evidence="3 14">Protein modification; protein ubiquitination.</text>
</comment>
<evidence type="ECO:0000313" key="17">
    <source>
        <dbReference type="EMBL" id="ORY97044.1"/>
    </source>
</evidence>
<dbReference type="InterPro" id="IPR001841">
    <property type="entry name" value="Znf_RING"/>
</dbReference>
<dbReference type="GO" id="GO:0061630">
    <property type="term" value="F:ubiquitin protein ligase activity"/>
    <property type="evidence" value="ECO:0007669"/>
    <property type="project" value="UniProtKB-EC"/>
</dbReference>
<dbReference type="GO" id="GO:0006325">
    <property type="term" value="P:chromatin organization"/>
    <property type="evidence" value="ECO:0007669"/>
    <property type="project" value="UniProtKB-KW"/>
</dbReference>
<evidence type="ECO:0000256" key="12">
    <source>
        <dbReference type="ARBA" id="ARBA00023242"/>
    </source>
</evidence>
<evidence type="ECO:0000256" key="3">
    <source>
        <dbReference type="ARBA" id="ARBA00004906"/>
    </source>
</evidence>
<dbReference type="Pfam" id="PF13920">
    <property type="entry name" value="zf-C3HC4_3"/>
    <property type="match status" value="1"/>
</dbReference>